<evidence type="ECO:0000256" key="8">
    <source>
        <dbReference type="ARBA" id="ARBA00023136"/>
    </source>
</evidence>
<evidence type="ECO:0000313" key="11">
    <source>
        <dbReference type="EMBL" id="CAE0040107.1"/>
    </source>
</evidence>
<gene>
    <name evidence="11" type="ORF">RMAR00112_LOCUS8066</name>
</gene>
<comment type="similarity">
    <text evidence="10">Belongs to the mitochondrial carrier (TC 2.A.29) family.</text>
</comment>
<feature type="repeat" description="Solcar" evidence="9">
    <location>
        <begin position="212"/>
        <end position="301"/>
    </location>
</feature>
<dbReference type="PANTHER" id="PTHR45829">
    <property type="entry name" value="MITOCHONDRIAL CARRIER PROTEIN RIM2"/>
    <property type="match status" value="1"/>
</dbReference>
<keyword evidence="5" id="KW-0999">Mitochondrion inner membrane</keyword>
<accession>A0A7S2ZID0</accession>
<keyword evidence="2 10" id="KW-0813">Transport</keyword>
<evidence type="ECO:0000256" key="5">
    <source>
        <dbReference type="ARBA" id="ARBA00022792"/>
    </source>
</evidence>
<keyword evidence="8 9" id="KW-0472">Membrane</keyword>
<dbReference type="PRINTS" id="PR00926">
    <property type="entry name" value="MITOCARRIER"/>
</dbReference>
<evidence type="ECO:0000256" key="2">
    <source>
        <dbReference type="ARBA" id="ARBA00022448"/>
    </source>
</evidence>
<evidence type="ECO:0000256" key="3">
    <source>
        <dbReference type="ARBA" id="ARBA00022692"/>
    </source>
</evidence>
<protein>
    <recommendedName>
        <fullName evidence="12">Mitochondrial carrier protein</fullName>
    </recommendedName>
</protein>
<dbReference type="GO" id="GO:1990519">
    <property type="term" value="P:pyrimidine nucleotide import into mitochondrion"/>
    <property type="evidence" value="ECO:0007669"/>
    <property type="project" value="TreeGrafter"/>
</dbReference>
<evidence type="ECO:0008006" key="12">
    <source>
        <dbReference type="Google" id="ProtNLM"/>
    </source>
</evidence>
<dbReference type="EMBL" id="HBHW01010591">
    <property type="protein sequence ID" value="CAE0040107.1"/>
    <property type="molecule type" value="Transcribed_RNA"/>
</dbReference>
<reference evidence="11" key="1">
    <citation type="submission" date="2021-01" db="EMBL/GenBank/DDBJ databases">
        <authorList>
            <person name="Corre E."/>
            <person name="Pelletier E."/>
            <person name="Niang G."/>
            <person name="Scheremetjew M."/>
            <person name="Finn R."/>
            <person name="Kale V."/>
            <person name="Holt S."/>
            <person name="Cochrane G."/>
            <person name="Meng A."/>
            <person name="Brown T."/>
            <person name="Cohen L."/>
        </authorList>
    </citation>
    <scope>NUCLEOTIDE SEQUENCE</scope>
    <source>
        <strain evidence="11">CCMP 769</strain>
    </source>
</reference>
<keyword evidence="6" id="KW-1133">Transmembrane helix</keyword>
<keyword evidence="7" id="KW-0496">Mitochondrion</keyword>
<organism evidence="11">
    <name type="scientific">Rhodosorus marinus</name>
    <dbReference type="NCBI Taxonomy" id="101924"/>
    <lineage>
        <taxon>Eukaryota</taxon>
        <taxon>Rhodophyta</taxon>
        <taxon>Stylonematophyceae</taxon>
        <taxon>Stylonematales</taxon>
        <taxon>Stylonemataceae</taxon>
        <taxon>Rhodosorus</taxon>
    </lineage>
</organism>
<dbReference type="Gene3D" id="1.50.40.10">
    <property type="entry name" value="Mitochondrial carrier domain"/>
    <property type="match status" value="1"/>
</dbReference>
<evidence type="ECO:0000256" key="4">
    <source>
        <dbReference type="ARBA" id="ARBA00022737"/>
    </source>
</evidence>
<feature type="repeat" description="Solcar" evidence="9">
    <location>
        <begin position="21"/>
        <end position="103"/>
    </location>
</feature>
<dbReference type="InterPro" id="IPR002067">
    <property type="entry name" value="MCP"/>
</dbReference>
<dbReference type="InterPro" id="IPR018108">
    <property type="entry name" value="MCP_transmembrane"/>
</dbReference>
<sequence>MGGGRQIGEKREARLAALAEQKQLASLLAGGVAGSLSSTVTCPIEVVKTKLQGSSLSAPSTIIGQILQREGVRGFFRGLPPTLLGILPARSTYFWAYSTTKSWLVKRWEENPIVHIASAVVAGVVSNTVTNPIWMVKTRLQLFAGEANAYEGFRNSVARIFHEEGVSGFFRGLSASYWGVAEGAIHFVIYEGLKKRLVASKPGKATGEKVEASKLELFGAAAVAKLFASAMTYPHEVVRTRMRIPPAPGQLPKYRTMIQSLSTIGREEGMKGLYGGMGAHLLRVVPNAALMFLTYETVMRWFDRIEKENSQSQKTELALNRQ</sequence>
<feature type="repeat" description="Solcar" evidence="9">
    <location>
        <begin position="110"/>
        <end position="196"/>
    </location>
</feature>
<proteinExistence type="inferred from homology"/>
<evidence type="ECO:0000256" key="6">
    <source>
        <dbReference type="ARBA" id="ARBA00022989"/>
    </source>
</evidence>
<dbReference type="Pfam" id="PF00153">
    <property type="entry name" value="Mito_carr"/>
    <property type="match status" value="3"/>
</dbReference>
<dbReference type="GO" id="GO:0005743">
    <property type="term" value="C:mitochondrial inner membrane"/>
    <property type="evidence" value="ECO:0007669"/>
    <property type="project" value="UniProtKB-SubCell"/>
</dbReference>
<evidence type="ECO:0000256" key="1">
    <source>
        <dbReference type="ARBA" id="ARBA00004448"/>
    </source>
</evidence>
<dbReference type="GO" id="GO:0015218">
    <property type="term" value="F:pyrimidine nucleotide transmembrane transporter activity"/>
    <property type="evidence" value="ECO:0007669"/>
    <property type="project" value="InterPro"/>
</dbReference>
<dbReference type="PANTHER" id="PTHR45829:SF4">
    <property type="entry name" value="MITOCHONDRIAL CARRIER PROTEIN RIM2"/>
    <property type="match status" value="1"/>
</dbReference>
<evidence type="ECO:0000256" key="9">
    <source>
        <dbReference type="PROSITE-ProRule" id="PRU00282"/>
    </source>
</evidence>
<keyword evidence="4" id="KW-0677">Repeat</keyword>
<name>A0A7S2ZID0_9RHOD</name>
<dbReference type="AlphaFoldDB" id="A0A7S2ZID0"/>
<keyword evidence="3 9" id="KW-0812">Transmembrane</keyword>
<evidence type="ECO:0000256" key="7">
    <source>
        <dbReference type="ARBA" id="ARBA00023128"/>
    </source>
</evidence>
<dbReference type="InterPro" id="IPR049562">
    <property type="entry name" value="SLC25A33/36-like"/>
</dbReference>
<dbReference type="PROSITE" id="PS50920">
    <property type="entry name" value="SOLCAR"/>
    <property type="match status" value="3"/>
</dbReference>
<dbReference type="SUPFAM" id="SSF103506">
    <property type="entry name" value="Mitochondrial carrier"/>
    <property type="match status" value="1"/>
</dbReference>
<comment type="subcellular location">
    <subcellularLocation>
        <location evidence="1">Mitochondrion inner membrane</location>
        <topology evidence="1">Multi-pass membrane protein</topology>
    </subcellularLocation>
</comment>
<evidence type="ECO:0000256" key="10">
    <source>
        <dbReference type="RuleBase" id="RU000488"/>
    </source>
</evidence>
<dbReference type="InterPro" id="IPR023395">
    <property type="entry name" value="MCP_dom_sf"/>
</dbReference>